<gene>
    <name evidence="3" type="ORF">Salat_2034200</name>
</gene>
<feature type="region of interest" description="Disordered" evidence="1">
    <location>
        <begin position="79"/>
        <end position="134"/>
    </location>
</feature>
<keyword evidence="4" id="KW-1185">Reference proteome</keyword>
<sequence length="216" mass="24377">MEQSNVKTWSKLLLFSVSILSLLLSFSSFMYSQYLSLFSSNYFDLLRTTALNKNYLFLICNGLLVFLAKTSGSDVRSVPDFGPDDVSQKSIRDGPQMGLETDSEATVLETDMAAEESGESEHHEEENDEAGDQSAYCSVAEVSVLTTEDGEEVEENDGHEATDCGLFQDDDDDEEEEEEIEKLSMEELNQKFEDFIRKMKEEIRIGEARQQLVLVN</sequence>
<feature type="transmembrane region" description="Helical" evidence="2">
    <location>
        <begin position="51"/>
        <end position="68"/>
    </location>
</feature>
<accession>A0AAE1Y052</accession>
<dbReference type="EMBL" id="JACGWO010000008">
    <property type="protein sequence ID" value="KAK4420837.1"/>
    <property type="molecule type" value="Genomic_DNA"/>
</dbReference>
<keyword evidence="2" id="KW-0812">Transmembrane</keyword>
<comment type="caution">
    <text evidence="3">The sequence shown here is derived from an EMBL/GenBank/DDBJ whole genome shotgun (WGS) entry which is preliminary data.</text>
</comment>
<dbReference type="PANTHER" id="PTHR34947:SF2">
    <property type="entry name" value="TRANSMEMBRANE PROTEIN"/>
    <property type="match status" value="1"/>
</dbReference>
<evidence type="ECO:0000313" key="3">
    <source>
        <dbReference type="EMBL" id="KAK4420837.1"/>
    </source>
</evidence>
<evidence type="ECO:0008006" key="5">
    <source>
        <dbReference type="Google" id="ProtNLM"/>
    </source>
</evidence>
<organism evidence="3 4">
    <name type="scientific">Sesamum alatum</name>
    <dbReference type="NCBI Taxonomy" id="300844"/>
    <lineage>
        <taxon>Eukaryota</taxon>
        <taxon>Viridiplantae</taxon>
        <taxon>Streptophyta</taxon>
        <taxon>Embryophyta</taxon>
        <taxon>Tracheophyta</taxon>
        <taxon>Spermatophyta</taxon>
        <taxon>Magnoliopsida</taxon>
        <taxon>eudicotyledons</taxon>
        <taxon>Gunneridae</taxon>
        <taxon>Pentapetalae</taxon>
        <taxon>asterids</taxon>
        <taxon>lamiids</taxon>
        <taxon>Lamiales</taxon>
        <taxon>Pedaliaceae</taxon>
        <taxon>Sesamum</taxon>
    </lineage>
</organism>
<evidence type="ECO:0000313" key="4">
    <source>
        <dbReference type="Proteomes" id="UP001293254"/>
    </source>
</evidence>
<keyword evidence="2" id="KW-0472">Membrane</keyword>
<dbReference type="AlphaFoldDB" id="A0AAE1Y052"/>
<evidence type="ECO:0000256" key="1">
    <source>
        <dbReference type="SAM" id="MobiDB-lite"/>
    </source>
</evidence>
<dbReference type="Proteomes" id="UP001293254">
    <property type="component" value="Unassembled WGS sequence"/>
</dbReference>
<protein>
    <recommendedName>
        <fullName evidence="5">DUF4408 domain-containing protein</fullName>
    </recommendedName>
</protein>
<reference evidence="3" key="2">
    <citation type="journal article" date="2024" name="Plant">
        <title>Genomic evolution and insights into agronomic trait innovations of Sesamum species.</title>
        <authorList>
            <person name="Miao H."/>
            <person name="Wang L."/>
            <person name="Qu L."/>
            <person name="Liu H."/>
            <person name="Sun Y."/>
            <person name="Le M."/>
            <person name="Wang Q."/>
            <person name="Wei S."/>
            <person name="Zheng Y."/>
            <person name="Lin W."/>
            <person name="Duan Y."/>
            <person name="Cao H."/>
            <person name="Xiong S."/>
            <person name="Wang X."/>
            <person name="Wei L."/>
            <person name="Li C."/>
            <person name="Ma Q."/>
            <person name="Ju M."/>
            <person name="Zhao R."/>
            <person name="Li G."/>
            <person name="Mu C."/>
            <person name="Tian Q."/>
            <person name="Mei H."/>
            <person name="Zhang T."/>
            <person name="Gao T."/>
            <person name="Zhang H."/>
        </authorList>
    </citation>
    <scope>NUCLEOTIDE SEQUENCE</scope>
    <source>
        <strain evidence="3">3651</strain>
    </source>
</reference>
<name>A0AAE1Y052_9LAMI</name>
<feature type="transmembrane region" description="Helical" evidence="2">
    <location>
        <begin position="12"/>
        <end position="31"/>
    </location>
</feature>
<proteinExistence type="predicted"/>
<evidence type="ECO:0000256" key="2">
    <source>
        <dbReference type="SAM" id="Phobius"/>
    </source>
</evidence>
<feature type="compositionally biased region" description="Acidic residues" evidence="1">
    <location>
        <begin position="168"/>
        <end position="180"/>
    </location>
</feature>
<dbReference type="PANTHER" id="PTHR34947">
    <property type="entry name" value="TRANSMEMBRANE PROTEIN"/>
    <property type="match status" value="1"/>
</dbReference>
<feature type="region of interest" description="Disordered" evidence="1">
    <location>
        <begin position="147"/>
        <end position="181"/>
    </location>
</feature>
<keyword evidence="2" id="KW-1133">Transmembrane helix</keyword>
<reference evidence="3" key="1">
    <citation type="submission" date="2020-06" db="EMBL/GenBank/DDBJ databases">
        <authorList>
            <person name="Li T."/>
            <person name="Hu X."/>
            <person name="Zhang T."/>
            <person name="Song X."/>
            <person name="Zhang H."/>
            <person name="Dai N."/>
            <person name="Sheng W."/>
            <person name="Hou X."/>
            <person name="Wei L."/>
        </authorList>
    </citation>
    <scope>NUCLEOTIDE SEQUENCE</scope>
    <source>
        <strain evidence="3">3651</strain>
        <tissue evidence="3">Leaf</tissue>
    </source>
</reference>